<evidence type="ECO:0000313" key="7">
    <source>
        <dbReference type="EMBL" id="SAL82857.1"/>
    </source>
</evidence>
<organism evidence="7 8">
    <name type="scientific">Caballeronia terrestris</name>
    <dbReference type="NCBI Taxonomy" id="1226301"/>
    <lineage>
        <taxon>Bacteria</taxon>
        <taxon>Pseudomonadati</taxon>
        <taxon>Pseudomonadota</taxon>
        <taxon>Betaproteobacteria</taxon>
        <taxon>Burkholderiales</taxon>
        <taxon>Burkholderiaceae</taxon>
        <taxon>Caballeronia</taxon>
    </lineage>
</organism>
<dbReference type="SUPFAM" id="SSF53041">
    <property type="entry name" value="Resolvase-like"/>
    <property type="match status" value="1"/>
</dbReference>
<feature type="active site" description="O-(5'-phospho-DNA)-serine intermediate" evidence="4">
    <location>
        <position position="10"/>
    </location>
</feature>
<dbReference type="AlphaFoldDB" id="A0A158KP11"/>
<evidence type="ECO:0000256" key="3">
    <source>
        <dbReference type="ARBA" id="ARBA00023172"/>
    </source>
</evidence>
<dbReference type="GO" id="GO:0000150">
    <property type="term" value="F:DNA strand exchange activity"/>
    <property type="evidence" value="ECO:0007669"/>
    <property type="project" value="InterPro"/>
</dbReference>
<evidence type="ECO:0000256" key="2">
    <source>
        <dbReference type="ARBA" id="ARBA00023125"/>
    </source>
</evidence>
<protein>
    <submittedName>
        <fullName evidence="7">Resolvase domain-containing protein</fullName>
    </submittedName>
</protein>
<feature type="region of interest" description="Disordered" evidence="5">
    <location>
        <begin position="148"/>
        <end position="169"/>
    </location>
</feature>
<dbReference type="InterPro" id="IPR006118">
    <property type="entry name" value="Recombinase_CS"/>
</dbReference>
<dbReference type="GO" id="GO:0015074">
    <property type="term" value="P:DNA integration"/>
    <property type="evidence" value="ECO:0007669"/>
    <property type="project" value="UniProtKB-KW"/>
</dbReference>
<accession>A0A158KP11</accession>
<dbReference type="SMART" id="SM00857">
    <property type="entry name" value="Resolvase"/>
    <property type="match status" value="1"/>
</dbReference>
<dbReference type="PROSITE" id="PS00398">
    <property type="entry name" value="RECOMBINASES_2"/>
    <property type="match status" value="1"/>
</dbReference>
<dbReference type="GO" id="GO:0003677">
    <property type="term" value="F:DNA binding"/>
    <property type="evidence" value="ECO:0007669"/>
    <property type="project" value="UniProtKB-KW"/>
</dbReference>
<dbReference type="OrthoDB" id="8585334at2"/>
<evidence type="ECO:0000256" key="4">
    <source>
        <dbReference type="PIRSR" id="PIRSR606118-50"/>
    </source>
</evidence>
<evidence type="ECO:0000313" key="8">
    <source>
        <dbReference type="Proteomes" id="UP000054925"/>
    </source>
</evidence>
<keyword evidence="1" id="KW-0229">DNA integration</keyword>
<dbReference type="InterPro" id="IPR006119">
    <property type="entry name" value="Resolv_N"/>
</dbReference>
<feature type="domain" description="Resolvase/invertase-type recombinase catalytic" evidence="6">
    <location>
        <begin position="2"/>
        <end position="158"/>
    </location>
</feature>
<gene>
    <name evidence="7" type="ORF">AWB67_06245</name>
</gene>
<evidence type="ECO:0000256" key="5">
    <source>
        <dbReference type="SAM" id="MobiDB-lite"/>
    </source>
</evidence>
<dbReference type="Pfam" id="PF00239">
    <property type="entry name" value="Resolvase"/>
    <property type="match status" value="1"/>
</dbReference>
<keyword evidence="3" id="KW-0233">DNA recombination</keyword>
<dbReference type="Proteomes" id="UP000054925">
    <property type="component" value="Unassembled WGS sequence"/>
</dbReference>
<keyword evidence="2" id="KW-0238">DNA-binding</keyword>
<dbReference type="Gene3D" id="3.40.50.1390">
    <property type="entry name" value="Resolvase, N-terminal catalytic domain"/>
    <property type="match status" value="1"/>
</dbReference>
<reference evidence="7" key="1">
    <citation type="submission" date="2016-01" db="EMBL/GenBank/DDBJ databases">
        <authorList>
            <person name="Peeters C."/>
        </authorList>
    </citation>
    <scope>NUCLEOTIDE SEQUENCE [LARGE SCALE GENOMIC DNA]</scope>
    <source>
        <strain evidence="7">LMG 22937</strain>
    </source>
</reference>
<keyword evidence="8" id="KW-1185">Reference proteome</keyword>
<evidence type="ECO:0000259" key="6">
    <source>
        <dbReference type="PROSITE" id="PS51736"/>
    </source>
</evidence>
<name>A0A158KP11_9BURK</name>
<dbReference type="EMBL" id="FCOL02000084">
    <property type="protein sequence ID" value="SAL82857.1"/>
    <property type="molecule type" value="Genomic_DNA"/>
</dbReference>
<comment type="caution">
    <text evidence="7">The sequence shown here is derived from an EMBL/GenBank/DDBJ whole genome shotgun (WGS) entry which is preliminary data.</text>
</comment>
<proteinExistence type="predicted"/>
<dbReference type="PROSITE" id="PS51736">
    <property type="entry name" value="RECOMBINASES_3"/>
    <property type="match status" value="1"/>
</dbReference>
<dbReference type="InterPro" id="IPR036162">
    <property type="entry name" value="Resolvase-like_N_sf"/>
</dbReference>
<dbReference type="PANTHER" id="PTHR30461">
    <property type="entry name" value="DNA-INVERTASE FROM LAMBDOID PROPHAGE"/>
    <property type="match status" value="1"/>
</dbReference>
<dbReference type="RefSeq" id="WP_087659938.1">
    <property type="nucleotide sequence ID" value="NZ_FCOL02000084.1"/>
</dbReference>
<dbReference type="InterPro" id="IPR050639">
    <property type="entry name" value="SSR_resolvase"/>
</dbReference>
<dbReference type="PANTHER" id="PTHR30461:SF25">
    <property type="entry name" value="RESOLVASE-RELATED"/>
    <property type="match status" value="1"/>
</dbReference>
<sequence length="221" mass="24641">MFIRAYLRASAQDQDANRAEIALKAFAKEQGVRIAGWFCENESGTKLDRPELFRLIEESEHGDVLLVEQVDRLSRLGEADWGKLRGLLKSKGVRVVSIDLPTSCRALKVSADADNFTNRLLDAVNEMMLDMLAAVARKDLLDRKRRAAESVQRRNEADEGKAPEERGYRGRRVDTDMHARIVELKRLGMSYSKIESTLGVSRPTVARALKLAGMIGVGEAA</sequence>
<evidence type="ECO:0000256" key="1">
    <source>
        <dbReference type="ARBA" id="ARBA00022908"/>
    </source>
</evidence>